<protein>
    <recommendedName>
        <fullName evidence="6">BHLH domain-containing protein</fullName>
    </recommendedName>
</protein>
<keyword evidence="2" id="KW-0805">Transcription regulation</keyword>
<evidence type="ECO:0000256" key="5">
    <source>
        <dbReference type="ARBA" id="ARBA00023242"/>
    </source>
</evidence>
<evidence type="ECO:0000256" key="3">
    <source>
        <dbReference type="ARBA" id="ARBA00023125"/>
    </source>
</evidence>
<name>A0AAN8PN15_POLSC</name>
<keyword evidence="3" id="KW-0238">DNA-binding</keyword>
<proteinExistence type="predicted"/>
<evidence type="ECO:0000256" key="1">
    <source>
        <dbReference type="ARBA" id="ARBA00004123"/>
    </source>
</evidence>
<evidence type="ECO:0000256" key="4">
    <source>
        <dbReference type="ARBA" id="ARBA00023163"/>
    </source>
</evidence>
<accession>A0AAN8PN15</accession>
<dbReference type="Gene3D" id="4.10.280.10">
    <property type="entry name" value="Helix-loop-helix DNA-binding domain"/>
    <property type="match status" value="1"/>
</dbReference>
<dbReference type="PROSITE" id="PS50888">
    <property type="entry name" value="BHLH"/>
    <property type="match status" value="1"/>
</dbReference>
<dbReference type="Proteomes" id="UP001372834">
    <property type="component" value="Unassembled WGS sequence"/>
</dbReference>
<comment type="subcellular location">
    <subcellularLocation>
        <location evidence="1">Nucleus</location>
    </subcellularLocation>
</comment>
<evidence type="ECO:0000313" key="8">
    <source>
        <dbReference type="Proteomes" id="UP001372834"/>
    </source>
</evidence>
<dbReference type="PANTHER" id="PTHR11969:SF54">
    <property type="entry name" value="MAD-LIKE PROTEIN 1"/>
    <property type="match status" value="1"/>
</dbReference>
<keyword evidence="4" id="KW-0804">Transcription</keyword>
<dbReference type="GO" id="GO:0005634">
    <property type="term" value="C:nucleus"/>
    <property type="evidence" value="ECO:0007669"/>
    <property type="project" value="UniProtKB-SubCell"/>
</dbReference>
<dbReference type="InterPro" id="IPR036638">
    <property type="entry name" value="HLH_DNA-bd_sf"/>
</dbReference>
<dbReference type="SUPFAM" id="SSF47459">
    <property type="entry name" value="HLH, helix-loop-helix DNA-binding domain"/>
    <property type="match status" value="1"/>
</dbReference>
<gene>
    <name evidence="7" type="ORF">RUM43_007834</name>
</gene>
<evidence type="ECO:0000259" key="6">
    <source>
        <dbReference type="PROSITE" id="PS50888"/>
    </source>
</evidence>
<dbReference type="PANTHER" id="PTHR11969">
    <property type="entry name" value="MAX DIMERIZATION, MAD"/>
    <property type="match status" value="1"/>
</dbReference>
<dbReference type="GO" id="GO:0000978">
    <property type="term" value="F:RNA polymerase II cis-regulatory region sequence-specific DNA binding"/>
    <property type="evidence" value="ECO:0007669"/>
    <property type="project" value="TreeGrafter"/>
</dbReference>
<evidence type="ECO:0000256" key="2">
    <source>
        <dbReference type="ARBA" id="ARBA00023015"/>
    </source>
</evidence>
<dbReference type="AlphaFoldDB" id="A0AAN8PN15"/>
<dbReference type="GO" id="GO:0000981">
    <property type="term" value="F:DNA-binding transcription factor activity, RNA polymerase II-specific"/>
    <property type="evidence" value="ECO:0007669"/>
    <property type="project" value="TreeGrafter"/>
</dbReference>
<comment type="caution">
    <text evidence="7">The sequence shown here is derived from an EMBL/GenBank/DDBJ whole genome shotgun (WGS) entry which is preliminary data.</text>
</comment>
<organism evidence="7 8">
    <name type="scientific">Polyplax serrata</name>
    <name type="common">Common mouse louse</name>
    <dbReference type="NCBI Taxonomy" id="468196"/>
    <lineage>
        <taxon>Eukaryota</taxon>
        <taxon>Metazoa</taxon>
        <taxon>Ecdysozoa</taxon>
        <taxon>Arthropoda</taxon>
        <taxon>Hexapoda</taxon>
        <taxon>Insecta</taxon>
        <taxon>Pterygota</taxon>
        <taxon>Neoptera</taxon>
        <taxon>Paraneoptera</taxon>
        <taxon>Psocodea</taxon>
        <taxon>Troctomorpha</taxon>
        <taxon>Phthiraptera</taxon>
        <taxon>Anoplura</taxon>
        <taxon>Polyplacidae</taxon>
        <taxon>Polyplax</taxon>
    </lineage>
</organism>
<feature type="domain" description="BHLH" evidence="6">
    <location>
        <begin position="61"/>
        <end position="113"/>
    </location>
</feature>
<sequence>MSGSCAAQCCGFTTPQALRVGCPNGERNPLRPLSHSAVSSEVVGEFVVNDENAVFWNQEPMNNENLETKEDIQRAHLRNCLEKLKELVPLAPEASRHTTLGLLTKAERYIKSAISVRRKMH</sequence>
<evidence type="ECO:0000313" key="7">
    <source>
        <dbReference type="EMBL" id="KAK6639561.1"/>
    </source>
</evidence>
<dbReference type="EMBL" id="JAWJWE010000003">
    <property type="protein sequence ID" value="KAK6639561.1"/>
    <property type="molecule type" value="Genomic_DNA"/>
</dbReference>
<dbReference type="Pfam" id="PF00010">
    <property type="entry name" value="HLH"/>
    <property type="match status" value="1"/>
</dbReference>
<reference evidence="7 8" key="1">
    <citation type="submission" date="2023-10" db="EMBL/GenBank/DDBJ databases">
        <title>Genomes of two closely related lineages of the louse Polyplax serrata with different host specificities.</title>
        <authorList>
            <person name="Martinu J."/>
            <person name="Tarabai H."/>
            <person name="Stefka J."/>
            <person name="Hypsa V."/>
        </authorList>
    </citation>
    <scope>NUCLEOTIDE SEQUENCE [LARGE SCALE GENOMIC DNA]</scope>
    <source>
        <strain evidence="7">HR10_N</strain>
    </source>
</reference>
<dbReference type="GO" id="GO:0046983">
    <property type="term" value="F:protein dimerization activity"/>
    <property type="evidence" value="ECO:0007669"/>
    <property type="project" value="InterPro"/>
</dbReference>
<keyword evidence="5" id="KW-0539">Nucleus</keyword>
<dbReference type="InterPro" id="IPR011598">
    <property type="entry name" value="bHLH_dom"/>
</dbReference>